<dbReference type="InterPro" id="IPR001606">
    <property type="entry name" value="ARID_dom"/>
</dbReference>
<dbReference type="GO" id="GO:0008270">
    <property type="term" value="F:zinc ion binding"/>
    <property type="evidence" value="ECO:0007669"/>
    <property type="project" value="UniProtKB-KW"/>
</dbReference>
<evidence type="ECO:0000256" key="6">
    <source>
        <dbReference type="ARBA" id="ARBA00023242"/>
    </source>
</evidence>
<gene>
    <name evidence="12" type="ORF">SPAPADRAFT_131982</name>
</gene>
<keyword evidence="3 7" id="KW-0863">Zinc-finger</keyword>
<evidence type="ECO:0000259" key="11">
    <source>
        <dbReference type="PROSITE" id="PS51184"/>
    </source>
</evidence>
<dbReference type="InterPro" id="IPR001965">
    <property type="entry name" value="Znf_PHD"/>
</dbReference>
<dbReference type="GeneID" id="18869627"/>
<dbReference type="Gene3D" id="2.60.120.650">
    <property type="entry name" value="Cupin"/>
    <property type="match status" value="1"/>
</dbReference>
<dbReference type="InterPro" id="IPR019786">
    <property type="entry name" value="Zinc_finger_PHD-type_CS"/>
</dbReference>
<dbReference type="Pfam" id="PF00628">
    <property type="entry name" value="PHD"/>
    <property type="match status" value="1"/>
</dbReference>
<protein>
    <submittedName>
        <fullName evidence="12">Uncharacterized protein</fullName>
    </submittedName>
</protein>
<dbReference type="FunCoup" id="G3AGI4">
    <property type="interactions" value="342"/>
</dbReference>
<dbReference type="RefSeq" id="XP_007372735.1">
    <property type="nucleotide sequence ID" value="XM_007372673.1"/>
</dbReference>
<keyword evidence="6" id="KW-0539">Nucleus</keyword>
<dbReference type="PROSITE" id="PS01359">
    <property type="entry name" value="ZF_PHD_1"/>
    <property type="match status" value="1"/>
</dbReference>
<dbReference type="GO" id="GO:0005634">
    <property type="term" value="C:nucleus"/>
    <property type="evidence" value="ECO:0007669"/>
    <property type="project" value="UniProtKB-SubCell"/>
</dbReference>
<dbReference type="eggNOG" id="KOG1246">
    <property type="taxonomic scope" value="Eukaryota"/>
</dbReference>
<dbReference type="SUPFAM" id="SSF57903">
    <property type="entry name" value="FYVE/PHD zinc finger"/>
    <property type="match status" value="1"/>
</dbReference>
<dbReference type="InterPro" id="IPR013637">
    <property type="entry name" value="Lys_sp_deMease-like_dom"/>
</dbReference>
<dbReference type="Proteomes" id="UP000000709">
    <property type="component" value="Unassembled WGS sequence"/>
</dbReference>
<dbReference type="PANTHER" id="PTHR10694:SF33">
    <property type="entry name" value="LYSINE-SPECIFIC DEMETHYLASE 5"/>
    <property type="match status" value="1"/>
</dbReference>
<dbReference type="GO" id="GO:0034647">
    <property type="term" value="F:histone H3K4me/H3K4me2/H3K4me3 demethylase activity"/>
    <property type="evidence" value="ECO:0007669"/>
    <property type="project" value="TreeGrafter"/>
</dbReference>
<dbReference type="GO" id="GO:0006355">
    <property type="term" value="P:regulation of DNA-templated transcription"/>
    <property type="evidence" value="ECO:0007669"/>
    <property type="project" value="TreeGrafter"/>
</dbReference>
<evidence type="ECO:0000259" key="8">
    <source>
        <dbReference type="PROSITE" id="PS50016"/>
    </source>
</evidence>
<dbReference type="Pfam" id="PF02373">
    <property type="entry name" value="JmjC"/>
    <property type="match status" value="2"/>
</dbReference>
<feature type="domain" description="JmjN" evidence="10">
    <location>
        <begin position="82"/>
        <end position="123"/>
    </location>
</feature>
<evidence type="ECO:0000256" key="2">
    <source>
        <dbReference type="ARBA" id="ARBA00022723"/>
    </source>
</evidence>
<reference evidence="12 13" key="1">
    <citation type="journal article" date="2011" name="Proc. Natl. Acad. Sci. U.S.A.">
        <title>Comparative genomics of xylose-fermenting fungi for enhanced biofuel production.</title>
        <authorList>
            <person name="Wohlbach D.J."/>
            <person name="Kuo A."/>
            <person name="Sato T.K."/>
            <person name="Potts K.M."/>
            <person name="Salamov A.A."/>
            <person name="LaButti K.M."/>
            <person name="Sun H."/>
            <person name="Clum A."/>
            <person name="Pangilinan J.L."/>
            <person name="Lindquist E.A."/>
            <person name="Lucas S."/>
            <person name="Lapidus A."/>
            <person name="Jin M."/>
            <person name="Gunawan C."/>
            <person name="Balan V."/>
            <person name="Dale B.E."/>
            <person name="Jeffries T.W."/>
            <person name="Zinkel R."/>
            <person name="Barry K.W."/>
            <person name="Grigoriev I.V."/>
            <person name="Gasch A.P."/>
        </authorList>
    </citation>
    <scope>NUCLEOTIDE SEQUENCE [LARGE SCALE GENOMIC DNA]</scope>
    <source>
        <strain evidence="13">NRRL Y-27907 / 11-Y1</strain>
    </source>
</reference>
<evidence type="ECO:0000256" key="3">
    <source>
        <dbReference type="ARBA" id="ARBA00022771"/>
    </source>
</evidence>
<dbReference type="PROSITE" id="PS51184">
    <property type="entry name" value="JMJC"/>
    <property type="match status" value="1"/>
</dbReference>
<accession>G3AGI4</accession>
<dbReference type="InterPro" id="IPR003347">
    <property type="entry name" value="JmjC_dom"/>
</dbReference>
<dbReference type="PROSITE" id="PS51011">
    <property type="entry name" value="ARID"/>
    <property type="match status" value="1"/>
</dbReference>
<dbReference type="OrthoDB" id="1678912at2759"/>
<evidence type="ECO:0000256" key="4">
    <source>
        <dbReference type="ARBA" id="ARBA00022833"/>
    </source>
</evidence>
<dbReference type="PROSITE" id="PS51183">
    <property type="entry name" value="JMJN"/>
    <property type="match status" value="1"/>
</dbReference>
<feature type="non-terminal residue" evidence="12">
    <location>
        <position position="1488"/>
    </location>
</feature>
<dbReference type="PANTHER" id="PTHR10694">
    <property type="entry name" value="LYSINE-SPECIFIC DEMETHYLASE"/>
    <property type="match status" value="1"/>
</dbReference>
<dbReference type="KEGG" id="spaa:SPAPADRAFT_131982"/>
<dbReference type="InterPro" id="IPR036431">
    <property type="entry name" value="ARID_dom_sf"/>
</dbReference>
<dbReference type="InParanoid" id="G3AGI4"/>
<feature type="domain" description="JmjC" evidence="11">
    <location>
        <begin position="528"/>
        <end position="757"/>
    </location>
</feature>
<feature type="domain" description="PHD-type" evidence="8">
    <location>
        <begin position="1332"/>
        <end position="1379"/>
    </location>
</feature>
<dbReference type="SUPFAM" id="SSF51197">
    <property type="entry name" value="Clavaminate synthase-like"/>
    <property type="match status" value="1"/>
</dbReference>
<comment type="subcellular location">
    <subcellularLocation>
        <location evidence="1">Nucleus</location>
    </subcellularLocation>
</comment>
<keyword evidence="4" id="KW-0862">Zinc</keyword>
<sequence>MSKFPKSPRFFDNSNLPDLRTFQLLKDNKVVSFNSQTTNFNYNPFTFPQSKTKANVPLDYHHLPNRITVVPPSPKPYSPNDIPCFQLNSQQSLDPIAFIESVSALGRRSGAIKIRLPREDTELFQSTIQINSDLFWFQTNKLLNNPSKDELIMRLRFHQDLLKFHQSEHSDAVPFYLNKLPMIDKRPLDLYKLFRSVIIRGGFMEVINKKLWAQIGRELGYKGKIMTSLSSSLKASYQRILYPFELYLGSKKYDYVVRKEEDIKEEFLSNGKQGMSPPPPLIIGSAKDYKRSVKSKSSKGILLNSPHLVDIKQPNIFTIKQDERKRNRRPNDVVDSPILPQSQLNHAIKTMRTNKVSYQDDSRLKSAVKTASIYSLRQFMEKDLKFQEFVIQNNPDEFKSSYNHDSSILDRNVIPYDEFEKIYWSFVSNSKVHDILNNGIELELGQDIPSYINGSGFVKIGDDLINFKNALNSIHLNTETSKVVRTTTVKSVTTFLQGSQPSLINTSTTSQIDLGEFNSKNYVDELFKAALHPWNLHNFPTHQNSLLGALYEQDTNNQELTNTNLNIGMTFSTENWHCEDHFTQLANYQFFGGLKRWYFIPESEFDKFEKLVLSLNQQFKNRAHVNGGEHLDIPELIQAMKGGSEEMEYDALVSSLENKINTENDIRLQHLNPNFQKLIDLHNKRFKYNQELMITPKILAENGIRFTTTIQEPGEFIIKFPKCYSSTISFGFNLSESVNFASKTWLNFSVEGEKWLAKQSILPNFSIFKLLINLAQMYDSGHNTTFDSEIYSQVGGLFDDLLAREIDLRNKVRKLKIKEVLIDEKSFIETDMISDDDLGNVFPSRVVLVDSKTKESFITTLENYLQYQEDSALDWNHLTVELQLFYSDDKLKSFSKILNNYSVDYEAWTKNYEDLMAENGDISLKTYKSLLIEGEKIYSSIFSINYLTNSAIRNEKVDDGRLAVFKNYIKNLRTFITDANLFIEECQNVLSLKHLQRIRNGNETRRGSNANGPGLTELINLVEKVPGLNFSCPEIEQLLEFKTEIENFDNATRALLSRRNKSLQEFDDLISLGESFGLEIPSLEFITRIRDRMKWMKIHDLIQKGVDPYADKKEVFTLDNLVEFFNQGLEILSTSDLELIKEIEVILNQSKQFNAKVCGFLCYQYAEELDLNELQKMAERFSKEKLFISMENYIELSKLHLNTKLITHVKNFNTSAAETKFPYADIRQLQSSIVESGLKFTDSLLSSNLTKTEEWVSQIFETFDKIKIVTTLSKDVDLEHLNTKLSLNTKLIEKLYQLLYKSEFSLSEDDNYQESSSYTARFVDEDSDVSPKFYCICREYEFGTMVECDKCNEWYHVQCVRETSNPDDDKYKCPTCILIDSTNTKDSFLESQMTLDGIKSIFSQGEQLKVYPTNELKVLKEIITTLDKYHEEYQTKIAAIVNGSSTIELKLDSLRFILRKLYGCGLFLDDLWEHVLNLIKEFENILKE</sequence>
<dbReference type="CDD" id="cd15518">
    <property type="entry name" value="PHD_Ecm5p_Lid2p_like"/>
    <property type="match status" value="1"/>
</dbReference>
<proteinExistence type="predicted"/>
<keyword evidence="2" id="KW-0479">Metal-binding</keyword>
<dbReference type="HOGENOM" id="CLU_240564_0_0_1"/>
<dbReference type="SMART" id="SM00558">
    <property type="entry name" value="JmjC"/>
    <property type="match status" value="1"/>
</dbReference>
<organism evidence="13">
    <name type="scientific">Spathaspora passalidarum (strain NRRL Y-27907 / 11-Y1)</name>
    <dbReference type="NCBI Taxonomy" id="619300"/>
    <lineage>
        <taxon>Eukaryota</taxon>
        <taxon>Fungi</taxon>
        <taxon>Dikarya</taxon>
        <taxon>Ascomycota</taxon>
        <taxon>Saccharomycotina</taxon>
        <taxon>Pichiomycetes</taxon>
        <taxon>Debaryomycetaceae</taxon>
        <taxon>Spathaspora</taxon>
    </lineage>
</organism>
<evidence type="ECO:0000313" key="13">
    <source>
        <dbReference type="Proteomes" id="UP000000709"/>
    </source>
</evidence>
<dbReference type="Pfam" id="PF08429">
    <property type="entry name" value="PLU-1"/>
    <property type="match status" value="1"/>
</dbReference>
<dbReference type="OMA" id="GFDQVCK"/>
<keyword evidence="5" id="KW-0408">Iron</keyword>
<evidence type="ECO:0000256" key="7">
    <source>
        <dbReference type="PROSITE-ProRule" id="PRU00146"/>
    </source>
</evidence>
<evidence type="ECO:0000256" key="5">
    <source>
        <dbReference type="ARBA" id="ARBA00023004"/>
    </source>
</evidence>
<dbReference type="Gene3D" id="3.30.40.10">
    <property type="entry name" value="Zinc/RING finger domain, C3HC4 (zinc finger)"/>
    <property type="match status" value="1"/>
</dbReference>
<feature type="domain" description="ARID" evidence="9">
    <location>
        <begin position="151"/>
        <end position="249"/>
    </location>
</feature>
<dbReference type="InterPro" id="IPR011011">
    <property type="entry name" value="Znf_FYVE_PHD"/>
</dbReference>
<evidence type="ECO:0000259" key="9">
    <source>
        <dbReference type="PROSITE" id="PS51011"/>
    </source>
</evidence>
<dbReference type="Pfam" id="PF01388">
    <property type="entry name" value="ARID"/>
    <property type="match status" value="1"/>
</dbReference>
<dbReference type="InterPro" id="IPR013083">
    <property type="entry name" value="Znf_RING/FYVE/PHD"/>
</dbReference>
<dbReference type="InterPro" id="IPR003349">
    <property type="entry name" value="JmjN"/>
</dbReference>
<evidence type="ECO:0000259" key="10">
    <source>
        <dbReference type="PROSITE" id="PS51183"/>
    </source>
</evidence>
<evidence type="ECO:0000256" key="1">
    <source>
        <dbReference type="ARBA" id="ARBA00004123"/>
    </source>
</evidence>
<keyword evidence="13" id="KW-1185">Reference proteome</keyword>
<dbReference type="SMART" id="SM00501">
    <property type="entry name" value="BRIGHT"/>
    <property type="match status" value="1"/>
</dbReference>
<dbReference type="PROSITE" id="PS50016">
    <property type="entry name" value="ZF_PHD_2"/>
    <property type="match status" value="1"/>
</dbReference>
<dbReference type="GO" id="GO:0003677">
    <property type="term" value="F:DNA binding"/>
    <property type="evidence" value="ECO:0007669"/>
    <property type="project" value="InterPro"/>
</dbReference>
<dbReference type="SMART" id="SM01014">
    <property type="entry name" value="ARID"/>
    <property type="match status" value="1"/>
</dbReference>
<name>G3AGI4_SPAPN</name>
<dbReference type="EMBL" id="GL996499">
    <property type="protein sequence ID" value="EGW35323.1"/>
    <property type="molecule type" value="Genomic_DNA"/>
</dbReference>
<dbReference type="STRING" id="619300.G3AGI4"/>
<evidence type="ECO:0000313" key="12">
    <source>
        <dbReference type="EMBL" id="EGW35323.1"/>
    </source>
</evidence>
<dbReference type="SUPFAM" id="SSF46774">
    <property type="entry name" value="ARID-like"/>
    <property type="match status" value="1"/>
</dbReference>
<dbReference type="CDD" id="cd16100">
    <property type="entry name" value="ARID"/>
    <property type="match status" value="1"/>
</dbReference>
<dbReference type="InterPro" id="IPR019787">
    <property type="entry name" value="Znf_PHD-finger"/>
</dbReference>
<dbReference type="SMART" id="SM00249">
    <property type="entry name" value="PHD"/>
    <property type="match status" value="1"/>
</dbReference>
<dbReference type="Gene3D" id="1.10.150.60">
    <property type="entry name" value="ARID DNA-binding domain"/>
    <property type="match status" value="1"/>
</dbReference>
<dbReference type="GO" id="GO:0000785">
    <property type="term" value="C:chromatin"/>
    <property type="evidence" value="ECO:0007669"/>
    <property type="project" value="TreeGrafter"/>
</dbReference>